<dbReference type="Gene3D" id="3.40.190.10">
    <property type="entry name" value="Periplasmic binding protein-like II"/>
    <property type="match status" value="2"/>
</dbReference>
<evidence type="ECO:0000256" key="3">
    <source>
        <dbReference type="ARBA" id="ARBA00022729"/>
    </source>
</evidence>
<dbReference type="SUPFAM" id="SSF53850">
    <property type="entry name" value="Periplasmic binding protein-like II"/>
    <property type="match status" value="1"/>
</dbReference>
<protein>
    <submittedName>
        <fullName evidence="5">Molybdate ABC transporter substrate-binding protein</fullName>
    </submittedName>
</protein>
<comment type="caution">
    <text evidence="5">The sequence shown here is derived from an EMBL/GenBank/DDBJ whole genome shotgun (WGS) entry which is preliminary data.</text>
</comment>
<dbReference type="InterPro" id="IPR050682">
    <property type="entry name" value="ModA/WtpA"/>
</dbReference>
<dbReference type="InterPro" id="IPR044084">
    <property type="entry name" value="AvModA-like_subst-bd"/>
</dbReference>
<dbReference type="Pfam" id="PF13531">
    <property type="entry name" value="SBP_bac_11"/>
    <property type="match status" value="1"/>
</dbReference>
<name>A0ABV7WZG3_9HYPH</name>
<gene>
    <name evidence="5" type="primary">modA</name>
    <name evidence="5" type="ORF">ACFOOL_03740</name>
</gene>
<dbReference type="CDD" id="cd13539">
    <property type="entry name" value="PBP2_AvModA"/>
    <property type="match status" value="1"/>
</dbReference>
<dbReference type="EMBL" id="JBHRYD010000001">
    <property type="protein sequence ID" value="MFC3703865.1"/>
    <property type="molecule type" value="Genomic_DNA"/>
</dbReference>
<keyword evidence="6" id="KW-1185">Reference proteome</keyword>
<sequence>MLRLLLSAALFVTAALPALAETVHVAVAANFTAVAEELAEMFAAETGHEAVLSFGATGQLYAQITQAAPFGVFLAADTERPELAVAEGFAVEGSFFVYAEGRLALYGPGRDLADGEAALRGEFSRLAIADPAAAPYGQAAVETLTALGLYAALEPRLVQGENISQTLQFVESGNAELGFVAASQVPAQAGRWLVPAGLHAPIAQGAVLLAEGAANPAALAFIDFIRSEAAVAVIEAAGYSVP</sequence>
<evidence type="ECO:0000256" key="1">
    <source>
        <dbReference type="ARBA" id="ARBA00009175"/>
    </source>
</evidence>
<organism evidence="5 6">
    <name type="scientific">Devosia honganensis</name>
    <dbReference type="NCBI Taxonomy" id="1610527"/>
    <lineage>
        <taxon>Bacteria</taxon>
        <taxon>Pseudomonadati</taxon>
        <taxon>Pseudomonadota</taxon>
        <taxon>Alphaproteobacteria</taxon>
        <taxon>Hyphomicrobiales</taxon>
        <taxon>Devosiaceae</taxon>
        <taxon>Devosia</taxon>
    </lineage>
</organism>
<evidence type="ECO:0000313" key="6">
    <source>
        <dbReference type="Proteomes" id="UP001595613"/>
    </source>
</evidence>
<dbReference type="PIRSF" id="PIRSF004846">
    <property type="entry name" value="ModA"/>
    <property type="match status" value="1"/>
</dbReference>
<evidence type="ECO:0000313" key="5">
    <source>
        <dbReference type="EMBL" id="MFC3703865.1"/>
    </source>
</evidence>
<dbReference type="RefSeq" id="WP_380094978.1">
    <property type="nucleotide sequence ID" value="NZ_JBHRYD010000001.1"/>
</dbReference>
<dbReference type="NCBIfam" id="TIGR01256">
    <property type="entry name" value="modA"/>
    <property type="match status" value="1"/>
</dbReference>
<evidence type="ECO:0000256" key="2">
    <source>
        <dbReference type="ARBA" id="ARBA00022723"/>
    </source>
</evidence>
<keyword evidence="2" id="KW-0479">Metal-binding</keyword>
<proteinExistence type="inferred from homology"/>
<dbReference type="PANTHER" id="PTHR30632:SF14">
    <property type="entry name" value="TUNGSTATE_MOLYBDATE_CHROMATE-BINDING PROTEIN MODA"/>
    <property type="match status" value="1"/>
</dbReference>
<keyword evidence="3 4" id="KW-0732">Signal</keyword>
<dbReference type="PANTHER" id="PTHR30632">
    <property type="entry name" value="MOLYBDATE-BINDING PERIPLASMIC PROTEIN"/>
    <property type="match status" value="1"/>
</dbReference>
<dbReference type="InterPro" id="IPR005950">
    <property type="entry name" value="ModA"/>
</dbReference>
<feature type="chain" id="PRO_5045062059" evidence="4">
    <location>
        <begin position="21"/>
        <end position="242"/>
    </location>
</feature>
<reference evidence="6" key="1">
    <citation type="journal article" date="2019" name="Int. J. Syst. Evol. Microbiol.">
        <title>The Global Catalogue of Microorganisms (GCM) 10K type strain sequencing project: providing services to taxonomists for standard genome sequencing and annotation.</title>
        <authorList>
            <consortium name="The Broad Institute Genomics Platform"/>
            <consortium name="The Broad Institute Genome Sequencing Center for Infectious Disease"/>
            <person name="Wu L."/>
            <person name="Ma J."/>
        </authorList>
    </citation>
    <scope>NUCLEOTIDE SEQUENCE [LARGE SCALE GENOMIC DNA]</scope>
    <source>
        <strain evidence="6">KCTC 42281</strain>
    </source>
</reference>
<evidence type="ECO:0000256" key="4">
    <source>
        <dbReference type="SAM" id="SignalP"/>
    </source>
</evidence>
<accession>A0ABV7WZG3</accession>
<comment type="similarity">
    <text evidence="1">Belongs to the bacterial solute-binding protein ModA family.</text>
</comment>
<feature type="signal peptide" evidence="4">
    <location>
        <begin position="1"/>
        <end position="20"/>
    </location>
</feature>
<dbReference type="Proteomes" id="UP001595613">
    <property type="component" value="Unassembled WGS sequence"/>
</dbReference>